<feature type="compositionally biased region" description="Basic and acidic residues" evidence="1">
    <location>
        <begin position="9"/>
        <end position="18"/>
    </location>
</feature>
<accession>A0AAW2C9M4</accession>
<comment type="caution">
    <text evidence="2">The sequence shown here is derived from an EMBL/GenBank/DDBJ whole genome shotgun (WGS) entry which is preliminary data.</text>
</comment>
<name>A0AAW2C9M4_9ROSI</name>
<gene>
    <name evidence="2" type="ORF">SO802_023232</name>
</gene>
<sequence length="259" mass="28327">MTTRFSKQKLAEVQEKKAKGGTVNGLLSKKKASDVVKKESTKTPPLAKRLSFPTLSLEMIASSGKEARKKNKLGAALKAHKALSMDDLGPLIAKSSNEVMSSDIQKLVQVNIVGRLLQALGESLFVSGKFLDLEKKVASSEPLIKSLSAENETFKNKVAILIAEAENDKEHVFKVSDEYSDELCKYYVEGFDLLAKWMAKHHPSLDLSGLAVKDVEIELMSDRPSKATVENVTKEATDIAEGVKEVTVVLPTDLVPEDQ</sequence>
<feature type="region of interest" description="Disordered" evidence="1">
    <location>
        <begin position="1"/>
        <end position="24"/>
    </location>
</feature>
<evidence type="ECO:0000313" key="3">
    <source>
        <dbReference type="Proteomes" id="UP001459277"/>
    </source>
</evidence>
<protein>
    <submittedName>
        <fullName evidence="2">Uncharacterized protein</fullName>
    </submittedName>
</protein>
<evidence type="ECO:0000256" key="1">
    <source>
        <dbReference type="SAM" id="MobiDB-lite"/>
    </source>
</evidence>
<dbReference type="EMBL" id="JAZDWU010000008">
    <property type="protein sequence ID" value="KAK9993529.1"/>
    <property type="molecule type" value="Genomic_DNA"/>
</dbReference>
<proteinExistence type="predicted"/>
<reference evidence="2 3" key="1">
    <citation type="submission" date="2024-01" db="EMBL/GenBank/DDBJ databases">
        <title>A telomere-to-telomere, gap-free genome of sweet tea (Lithocarpus litseifolius).</title>
        <authorList>
            <person name="Zhou J."/>
        </authorList>
    </citation>
    <scope>NUCLEOTIDE SEQUENCE [LARGE SCALE GENOMIC DNA]</scope>
    <source>
        <strain evidence="2">Zhou-2022a</strain>
        <tissue evidence="2">Leaf</tissue>
    </source>
</reference>
<evidence type="ECO:0000313" key="2">
    <source>
        <dbReference type="EMBL" id="KAK9993529.1"/>
    </source>
</evidence>
<organism evidence="2 3">
    <name type="scientific">Lithocarpus litseifolius</name>
    <dbReference type="NCBI Taxonomy" id="425828"/>
    <lineage>
        <taxon>Eukaryota</taxon>
        <taxon>Viridiplantae</taxon>
        <taxon>Streptophyta</taxon>
        <taxon>Embryophyta</taxon>
        <taxon>Tracheophyta</taxon>
        <taxon>Spermatophyta</taxon>
        <taxon>Magnoliopsida</taxon>
        <taxon>eudicotyledons</taxon>
        <taxon>Gunneridae</taxon>
        <taxon>Pentapetalae</taxon>
        <taxon>rosids</taxon>
        <taxon>fabids</taxon>
        <taxon>Fagales</taxon>
        <taxon>Fagaceae</taxon>
        <taxon>Lithocarpus</taxon>
    </lineage>
</organism>
<keyword evidence="3" id="KW-1185">Reference proteome</keyword>
<dbReference type="Proteomes" id="UP001459277">
    <property type="component" value="Unassembled WGS sequence"/>
</dbReference>
<dbReference type="AlphaFoldDB" id="A0AAW2C9M4"/>